<dbReference type="InterPro" id="IPR019931">
    <property type="entry name" value="LPXTG_anchor"/>
</dbReference>
<keyword evidence="7" id="KW-0812">Transmembrane</keyword>
<keyword evidence="4 8" id="KW-0732">Signal</keyword>
<evidence type="ECO:0000256" key="8">
    <source>
        <dbReference type="SAM" id="SignalP"/>
    </source>
</evidence>
<dbReference type="EMBL" id="DABXZF010000004">
    <property type="protein sequence ID" value="HAO5921418.1"/>
    <property type="molecule type" value="Genomic_DNA"/>
</dbReference>
<feature type="region of interest" description="Disordered" evidence="6">
    <location>
        <begin position="28"/>
        <end position="73"/>
    </location>
</feature>
<feature type="domain" description="Gram-positive cocci surface proteins LPxTG" evidence="9">
    <location>
        <begin position="278"/>
        <end position="315"/>
    </location>
</feature>
<evidence type="ECO:0000256" key="1">
    <source>
        <dbReference type="ARBA" id="ARBA00004168"/>
    </source>
</evidence>
<proteinExistence type="predicted"/>
<evidence type="ECO:0000313" key="10">
    <source>
        <dbReference type="EMBL" id="HAO5921418.1"/>
    </source>
</evidence>
<dbReference type="AlphaFoldDB" id="A0A8H9JR98"/>
<evidence type="ECO:0000259" key="9">
    <source>
        <dbReference type="Pfam" id="PF00746"/>
    </source>
</evidence>
<accession>A0A8H9JR98</accession>
<evidence type="ECO:0000256" key="5">
    <source>
        <dbReference type="ARBA" id="ARBA00023088"/>
    </source>
</evidence>
<reference evidence="10" key="2">
    <citation type="submission" date="2020-10" db="EMBL/GenBank/DDBJ databases">
        <authorList>
            <consortium name="NCBI Pathogen Detection Project"/>
        </authorList>
    </citation>
    <scope>NUCLEOTIDE SEQUENCE</scope>
    <source>
        <strain evidence="10">SFBRL218_S4</strain>
    </source>
</reference>
<feature type="compositionally biased region" description="Basic and acidic residues" evidence="6">
    <location>
        <begin position="38"/>
        <end position="62"/>
    </location>
</feature>
<keyword evidence="3" id="KW-0964">Secreted</keyword>
<evidence type="ECO:0000256" key="2">
    <source>
        <dbReference type="ARBA" id="ARBA00022512"/>
    </source>
</evidence>
<dbReference type="Pfam" id="PF00746">
    <property type="entry name" value="Gram_pos_anchor"/>
    <property type="match status" value="1"/>
</dbReference>
<evidence type="ECO:0000256" key="7">
    <source>
        <dbReference type="SAM" id="Phobius"/>
    </source>
</evidence>
<keyword evidence="2" id="KW-0134">Cell wall</keyword>
<keyword evidence="5" id="KW-0572">Peptidoglycan-anchor</keyword>
<protein>
    <submittedName>
        <fullName evidence="10">LPXTG cell wall anchor domain-containing protein</fullName>
    </submittedName>
</protein>
<comment type="caution">
    <text evidence="10">The sequence shown here is derived from an EMBL/GenBank/DDBJ whole genome shotgun (WGS) entry which is preliminary data.</text>
</comment>
<dbReference type="Proteomes" id="UP000853596">
    <property type="component" value="Unassembled WGS sequence"/>
</dbReference>
<evidence type="ECO:0000256" key="3">
    <source>
        <dbReference type="ARBA" id="ARBA00022525"/>
    </source>
</evidence>
<evidence type="ECO:0000256" key="6">
    <source>
        <dbReference type="SAM" id="MobiDB-lite"/>
    </source>
</evidence>
<keyword evidence="7" id="KW-0472">Membrane</keyword>
<feature type="transmembrane region" description="Helical" evidence="7">
    <location>
        <begin position="293"/>
        <end position="310"/>
    </location>
</feature>
<name>A0A8H9JR98_LISMN</name>
<feature type="signal peptide" evidence="8">
    <location>
        <begin position="1"/>
        <end position="26"/>
    </location>
</feature>
<feature type="chain" id="PRO_5034107228" evidence="8">
    <location>
        <begin position="27"/>
        <end position="329"/>
    </location>
</feature>
<comment type="subcellular location">
    <subcellularLocation>
        <location evidence="1">Secreted</location>
        <location evidence="1">Cell wall</location>
        <topology evidence="1">Peptidoglycan-anchor</topology>
    </subcellularLocation>
</comment>
<keyword evidence="7" id="KW-1133">Transmembrane helix</keyword>
<dbReference type="NCBIfam" id="TIGR01167">
    <property type="entry name" value="LPXTG_anchor"/>
    <property type="match status" value="1"/>
</dbReference>
<organism evidence="10">
    <name type="scientific">Listeria monocytogenes</name>
    <dbReference type="NCBI Taxonomy" id="1639"/>
    <lineage>
        <taxon>Bacteria</taxon>
        <taxon>Bacillati</taxon>
        <taxon>Bacillota</taxon>
        <taxon>Bacilli</taxon>
        <taxon>Bacillales</taxon>
        <taxon>Listeriaceae</taxon>
        <taxon>Listeria</taxon>
    </lineage>
</organism>
<reference evidence="10" key="1">
    <citation type="journal article" date="2018" name="Genome Biol.">
        <title>SKESA: strategic k-mer extension for scrupulous assemblies.</title>
        <authorList>
            <person name="Souvorov A."/>
            <person name="Agarwala R."/>
            <person name="Lipman D.J."/>
        </authorList>
    </citation>
    <scope>NUCLEOTIDE SEQUENCE</scope>
    <source>
        <strain evidence="10">SFBRL218_S4</strain>
    </source>
</reference>
<gene>
    <name evidence="10" type="ORF">IP987_000597</name>
</gene>
<evidence type="ECO:0000256" key="4">
    <source>
        <dbReference type="ARBA" id="ARBA00022729"/>
    </source>
</evidence>
<sequence length="329" mass="36231">MKKFHGLVLTAVLTSLIIPFSLAASAETNENGNNATPTEEKTTDTTKNIMTEKKTEPTEPTKDTTATPPQKSKVQTTIDITDSQEVYSYEQNSKINLKDFTETLTKYTDTKLTNYRLAANSKLSTAQTGIQEVTLLGENEDGKTTAVKLNYLVKEKTAQLTITDMNFDLETKIFTGKTKPFASVYMSSPVDENFGEGTTTADKDGHFYAEWATTPKQITAYAFDEDGNFSEEVTYQVPAKKQNEAVVTAPEKIKKIETKNAVKSATAKPTDVAKVTKDDKTDLPSTGDKGAEWIFVVAGVIVILVAVLLLRKRKNKLIAIGNNSKRRSE</sequence>